<dbReference type="Gene3D" id="2.170.270.10">
    <property type="entry name" value="SET domain"/>
    <property type="match status" value="1"/>
</dbReference>
<reference evidence="3 4" key="1">
    <citation type="submission" date="2014-02" db="EMBL/GenBank/DDBJ databases">
        <authorList>
            <person name="Sibley D."/>
            <person name="Venepally P."/>
            <person name="Karamycheva S."/>
            <person name="Hadjithomas M."/>
            <person name="Khan A."/>
            <person name="Brunk B."/>
            <person name="Roos D."/>
            <person name="Caler E."/>
            <person name="Lorenzi H."/>
        </authorList>
    </citation>
    <scope>NUCLEOTIDE SEQUENCE [LARGE SCALE GENOMIC DNA]</scope>
    <source>
        <strain evidence="3 4">GAB2-2007-GAL-DOM2</strain>
    </source>
</reference>
<dbReference type="SUPFAM" id="SSF82199">
    <property type="entry name" value="SET domain"/>
    <property type="match status" value="1"/>
</dbReference>
<dbReference type="InterPro" id="IPR046341">
    <property type="entry name" value="SET_dom_sf"/>
</dbReference>
<dbReference type="EMBL" id="AHZU02001658">
    <property type="protein sequence ID" value="KFG30191.1"/>
    <property type="molecule type" value="Genomic_DNA"/>
</dbReference>
<feature type="domain" description="SET" evidence="2">
    <location>
        <begin position="137"/>
        <end position="251"/>
    </location>
</feature>
<evidence type="ECO:0000313" key="3">
    <source>
        <dbReference type="EMBL" id="KFG30191.1"/>
    </source>
</evidence>
<dbReference type="AlphaFoldDB" id="A0A086JDH3"/>
<evidence type="ECO:0000259" key="2">
    <source>
        <dbReference type="PROSITE" id="PS50280"/>
    </source>
</evidence>
<keyword evidence="3" id="KW-0808">Transferase</keyword>
<dbReference type="OrthoDB" id="5560686at2759"/>
<feature type="compositionally biased region" description="Low complexity" evidence="1">
    <location>
        <begin position="108"/>
        <end position="117"/>
    </location>
</feature>
<dbReference type="InterPro" id="IPR001214">
    <property type="entry name" value="SET_dom"/>
</dbReference>
<dbReference type="PANTHER" id="PTHR46167">
    <property type="entry name" value="N-LYSINE METHYLTRANSFERASE KMT5A"/>
    <property type="match status" value="1"/>
</dbReference>
<feature type="compositionally biased region" description="Basic and acidic residues" evidence="1">
    <location>
        <begin position="282"/>
        <end position="315"/>
    </location>
</feature>
<dbReference type="VEuPathDB" id="ToxoDB:TGDOM2_284160"/>
<feature type="region of interest" description="Disordered" evidence="1">
    <location>
        <begin position="40"/>
        <end position="117"/>
    </location>
</feature>
<feature type="compositionally biased region" description="Low complexity" evidence="1">
    <location>
        <begin position="43"/>
        <end position="91"/>
    </location>
</feature>
<dbReference type="PROSITE" id="PS50280">
    <property type="entry name" value="SET"/>
    <property type="match status" value="1"/>
</dbReference>
<dbReference type="GO" id="GO:0005634">
    <property type="term" value="C:nucleus"/>
    <property type="evidence" value="ECO:0007669"/>
    <property type="project" value="TreeGrafter"/>
</dbReference>
<feature type="region of interest" description="Disordered" evidence="1">
    <location>
        <begin position="266"/>
        <end position="315"/>
    </location>
</feature>
<name>A0A086JDH3_TOXGO</name>
<dbReference type="InterPro" id="IPR051760">
    <property type="entry name" value="KMT5A"/>
</dbReference>
<dbReference type="GO" id="GO:0005700">
    <property type="term" value="C:polytene chromosome"/>
    <property type="evidence" value="ECO:0007669"/>
    <property type="project" value="TreeGrafter"/>
</dbReference>
<accession>A0A086JDH3</accession>
<sequence>MCVARGRDEARREPPGGSVLLKLLEKENERSALLSDQACALKSSDSMHSSPSTSGARASSLSSTSSSSTSAYSSSTSAYSSSSPLSVSLPRLSPPSSPSATAPPPSPSSSSTSFSPLSVSLPRSVPDRVTGSFYAASVLFVAPSLIPGTGQGLFTSQRLPKDSWLCEYLGTRLSLRQILREQNRAYVICAGTLNAHIDARLHPEVLARYINDNAKKEKLNARFVKDKERRRVFVQALRDLEAGEEIYASYGEGYWRNRPFFASGDGSKQLLPGEALEEEDEERKGRSFESSKEEKPEREGALGGRETQREEGEEK</sequence>
<gene>
    <name evidence="3" type="ORF">TGDOM2_284160</name>
</gene>
<dbReference type="GO" id="GO:0006357">
    <property type="term" value="P:regulation of transcription by RNA polymerase II"/>
    <property type="evidence" value="ECO:0007669"/>
    <property type="project" value="TreeGrafter"/>
</dbReference>
<keyword evidence="3" id="KW-0489">Methyltransferase</keyword>
<dbReference type="Proteomes" id="UP000028837">
    <property type="component" value="Unassembled WGS sequence"/>
</dbReference>
<dbReference type="GO" id="GO:0032259">
    <property type="term" value="P:methylation"/>
    <property type="evidence" value="ECO:0007669"/>
    <property type="project" value="UniProtKB-KW"/>
</dbReference>
<proteinExistence type="predicted"/>
<dbReference type="Pfam" id="PF00856">
    <property type="entry name" value="SET"/>
    <property type="match status" value="1"/>
</dbReference>
<protein>
    <submittedName>
        <fullName evidence="3">Putative histone lysine methyltransferase, SET</fullName>
    </submittedName>
</protein>
<evidence type="ECO:0000256" key="1">
    <source>
        <dbReference type="SAM" id="MobiDB-lite"/>
    </source>
</evidence>
<organism evidence="3 4">
    <name type="scientific">Toxoplasma gondii GAB2-2007-GAL-DOM2</name>
    <dbReference type="NCBI Taxonomy" id="1130820"/>
    <lineage>
        <taxon>Eukaryota</taxon>
        <taxon>Sar</taxon>
        <taxon>Alveolata</taxon>
        <taxon>Apicomplexa</taxon>
        <taxon>Conoidasida</taxon>
        <taxon>Coccidia</taxon>
        <taxon>Eucoccidiorida</taxon>
        <taxon>Eimeriorina</taxon>
        <taxon>Sarcocystidae</taxon>
        <taxon>Toxoplasma</taxon>
    </lineage>
</organism>
<dbReference type="PANTHER" id="PTHR46167:SF1">
    <property type="entry name" value="N-LYSINE METHYLTRANSFERASE KMT5A"/>
    <property type="match status" value="1"/>
</dbReference>
<feature type="compositionally biased region" description="Pro residues" evidence="1">
    <location>
        <begin position="92"/>
        <end position="107"/>
    </location>
</feature>
<dbReference type="GO" id="GO:0042799">
    <property type="term" value="F:histone H4K20 methyltransferase activity"/>
    <property type="evidence" value="ECO:0007669"/>
    <property type="project" value="TreeGrafter"/>
</dbReference>
<evidence type="ECO:0000313" key="4">
    <source>
        <dbReference type="Proteomes" id="UP000028837"/>
    </source>
</evidence>
<comment type="caution">
    <text evidence="3">The sequence shown here is derived from an EMBL/GenBank/DDBJ whole genome shotgun (WGS) entry which is preliminary data.</text>
</comment>